<keyword evidence="1" id="KW-0732">Signal</keyword>
<evidence type="ECO:0000313" key="2">
    <source>
        <dbReference type="EMBL" id="KAJ3711884.1"/>
    </source>
</evidence>
<gene>
    <name evidence="2" type="ORF">DFJ43DRAFT_1228418</name>
</gene>
<evidence type="ECO:0000256" key="1">
    <source>
        <dbReference type="SAM" id="SignalP"/>
    </source>
</evidence>
<name>A0AA38J9G3_9AGAR</name>
<accession>A0AA38J9G3</accession>
<organism evidence="2 3">
    <name type="scientific">Lentinula guzmanii</name>
    <dbReference type="NCBI Taxonomy" id="2804957"/>
    <lineage>
        <taxon>Eukaryota</taxon>
        <taxon>Fungi</taxon>
        <taxon>Dikarya</taxon>
        <taxon>Basidiomycota</taxon>
        <taxon>Agaricomycotina</taxon>
        <taxon>Agaricomycetes</taxon>
        <taxon>Agaricomycetidae</taxon>
        <taxon>Agaricales</taxon>
        <taxon>Marasmiineae</taxon>
        <taxon>Omphalotaceae</taxon>
        <taxon>Lentinula</taxon>
    </lineage>
</organism>
<dbReference type="EMBL" id="JANVFO010000113">
    <property type="protein sequence ID" value="KAJ3711884.1"/>
    <property type="molecule type" value="Genomic_DNA"/>
</dbReference>
<keyword evidence="3" id="KW-1185">Reference proteome</keyword>
<evidence type="ECO:0000313" key="3">
    <source>
        <dbReference type="Proteomes" id="UP001176059"/>
    </source>
</evidence>
<dbReference type="Proteomes" id="UP001176059">
    <property type="component" value="Unassembled WGS sequence"/>
</dbReference>
<reference evidence="2" key="1">
    <citation type="submission" date="2022-08" db="EMBL/GenBank/DDBJ databases">
        <authorList>
            <consortium name="DOE Joint Genome Institute"/>
            <person name="Min B."/>
            <person name="Sierra-Patev S."/>
            <person name="Naranjo-Ortiz M."/>
            <person name="Looney B."/>
            <person name="Konkel Z."/>
            <person name="Slot J.C."/>
            <person name="Sakamoto Y."/>
            <person name="Steenwyk J.L."/>
            <person name="Rokas A."/>
            <person name="Carro J."/>
            <person name="Camarero S."/>
            <person name="Ferreira P."/>
            <person name="Molpeceres G."/>
            <person name="Ruiz-duenas F.J."/>
            <person name="Serrano A."/>
            <person name="Henrissat B."/>
            <person name="Drula E."/>
            <person name="Hughes K.W."/>
            <person name="Mata J.L."/>
            <person name="Ishikawa N.K."/>
            <person name="Vargas-Isla R."/>
            <person name="Ushijima S."/>
            <person name="Smith C.A."/>
            <person name="Ahrendt S."/>
            <person name="Andreopoulos W."/>
            <person name="He G."/>
            <person name="LaButti K."/>
            <person name="Lipzen A."/>
            <person name="Ng V."/>
            <person name="Riley R."/>
            <person name="Sandor L."/>
            <person name="Barry K."/>
            <person name="Martinez A.T."/>
            <person name="Xiao Y."/>
            <person name="Gibbons J.G."/>
            <person name="Terashima K."/>
            <person name="Hibbett D.S."/>
            <person name="Grigoriev I.V."/>
        </authorList>
    </citation>
    <scope>NUCLEOTIDE SEQUENCE</scope>
    <source>
        <strain evidence="2">ET3784</strain>
    </source>
</reference>
<proteinExistence type="predicted"/>
<protein>
    <submittedName>
        <fullName evidence="2">Uncharacterized protein</fullName>
    </submittedName>
</protein>
<reference evidence="2" key="2">
    <citation type="journal article" date="2023" name="Proc. Natl. Acad. Sci. U.S.A.">
        <title>A global phylogenomic analysis of the shiitake genus Lentinula.</title>
        <authorList>
            <person name="Sierra-Patev S."/>
            <person name="Min B."/>
            <person name="Naranjo-Ortiz M."/>
            <person name="Looney B."/>
            <person name="Konkel Z."/>
            <person name="Slot J.C."/>
            <person name="Sakamoto Y."/>
            <person name="Steenwyk J.L."/>
            <person name="Rokas A."/>
            <person name="Carro J."/>
            <person name="Camarero S."/>
            <person name="Ferreira P."/>
            <person name="Molpeceres G."/>
            <person name="Ruiz-Duenas F.J."/>
            <person name="Serrano A."/>
            <person name="Henrissat B."/>
            <person name="Drula E."/>
            <person name="Hughes K.W."/>
            <person name="Mata J.L."/>
            <person name="Ishikawa N.K."/>
            <person name="Vargas-Isla R."/>
            <person name="Ushijima S."/>
            <person name="Smith C.A."/>
            <person name="Donoghue J."/>
            <person name="Ahrendt S."/>
            <person name="Andreopoulos W."/>
            <person name="He G."/>
            <person name="LaButti K."/>
            <person name="Lipzen A."/>
            <person name="Ng V."/>
            <person name="Riley R."/>
            <person name="Sandor L."/>
            <person name="Barry K."/>
            <person name="Martinez A.T."/>
            <person name="Xiao Y."/>
            <person name="Gibbons J.G."/>
            <person name="Terashima K."/>
            <person name="Grigoriev I.V."/>
            <person name="Hibbett D."/>
        </authorList>
    </citation>
    <scope>NUCLEOTIDE SEQUENCE</scope>
    <source>
        <strain evidence="2">ET3784</strain>
    </source>
</reference>
<comment type="caution">
    <text evidence="2">The sequence shown here is derived from an EMBL/GenBank/DDBJ whole genome shotgun (WGS) entry which is preliminary data.</text>
</comment>
<feature type="signal peptide" evidence="1">
    <location>
        <begin position="1"/>
        <end position="22"/>
    </location>
</feature>
<sequence>MHLRLGLWITALILGLIHPILGAPTWQSSLVRVKQDPKCPGKILNEDEIYTTKVFVRFKTRDTLLGTYNVEPLDLEKPEVDAATLMFECLLHSAWQELKLKPSVRWSTCEVYGVTMPEIEIDNYGLFVDGWTPAKELKFTLTRWGVQVMNDMEIGYMKPIPGEEGTYEIYVKGLVKKTVNIGSEKLEELRKLVPFEWPKK</sequence>
<dbReference type="AlphaFoldDB" id="A0AA38J9G3"/>
<feature type="chain" id="PRO_5041263836" evidence="1">
    <location>
        <begin position="23"/>
        <end position="200"/>
    </location>
</feature>